<dbReference type="InterPro" id="IPR015421">
    <property type="entry name" value="PyrdxlP-dep_Trfase_major"/>
</dbReference>
<organism evidence="7 8">
    <name type="scientific">Bombiscardovia nodaiensis</name>
    <dbReference type="NCBI Taxonomy" id="2932181"/>
    <lineage>
        <taxon>Bacteria</taxon>
        <taxon>Bacillati</taxon>
        <taxon>Actinomycetota</taxon>
        <taxon>Actinomycetes</taxon>
        <taxon>Bifidobacteriales</taxon>
        <taxon>Bifidobacteriaceae</taxon>
        <taxon>Bombiscardovia</taxon>
    </lineage>
</organism>
<keyword evidence="8" id="KW-1185">Reference proteome</keyword>
<dbReference type="NCBIfam" id="TIGR04350">
    <property type="entry name" value="C_S_lyase_PatB"/>
    <property type="match status" value="1"/>
</dbReference>
<dbReference type="CDD" id="cd00609">
    <property type="entry name" value="AAT_like"/>
    <property type="match status" value="1"/>
</dbReference>
<comment type="cofactor">
    <cofactor evidence="1">
        <name>pyridoxal 5'-phosphate</name>
        <dbReference type="ChEBI" id="CHEBI:597326"/>
    </cofactor>
</comment>
<sequence length="391" mass="43789">MSQYDFSQVHSRRGSNSYKWDVAPGELPMWVADMDFPTAPEVIETMQGKVAQGIFGYEEVPEAYYQAVADWYEREHGVRPKREWMLFVNGVVPALSSLVRRLSQPGDQVLVQAPVYDIFFHSIENNGRHVCSSDLVYDSASRRYHIDFADLEAKLAQPLTRMMILCNPHNPAGKVWSRQELTTIAQLCQRHQVSLVSDEIHGDLVFDDPQYTPVFALDPQLTQNAVSLVSPSKSFNLAALHAATIIAPGPAMREQISRGINNEELAEPNILAVPGTIAAYEQGGPWFHALRQQLKTNKLRASEFIHEQVTGIEPASEQATYLLWMDISELRQEADRVAQALRADTGLYLSSGSIYRGNGSQFLRMNVACPPSVLEDGLERLRVGVEHLLAQ</sequence>
<feature type="domain" description="Aminotransferase class I/classII large" evidence="6">
    <location>
        <begin position="33"/>
        <end position="381"/>
    </location>
</feature>
<dbReference type="InterPro" id="IPR015422">
    <property type="entry name" value="PyrdxlP-dep_Trfase_small"/>
</dbReference>
<evidence type="ECO:0000256" key="3">
    <source>
        <dbReference type="ARBA" id="ARBA00022898"/>
    </source>
</evidence>
<evidence type="ECO:0000256" key="2">
    <source>
        <dbReference type="ARBA" id="ARBA00012224"/>
    </source>
</evidence>
<gene>
    <name evidence="7" type="primary">cblA2</name>
    <name evidence="7" type="ORF">KIM372_08410</name>
</gene>
<dbReference type="InterPro" id="IPR027619">
    <property type="entry name" value="C-S_lyase_PatB-like"/>
</dbReference>
<comment type="similarity">
    <text evidence="5">Belongs to the class-II pyridoxal-phosphate-dependent aminotransferase family. MalY/PatB cystathionine beta-lyase subfamily.</text>
</comment>
<keyword evidence="3" id="KW-0663">Pyridoxal phosphate</keyword>
<evidence type="ECO:0000313" key="7">
    <source>
        <dbReference type="EMBL" id="BDR52934.1"/>
    </source>
</evidence>
<protein>
    <recommendedName>
        <fullName evidence="2">cysteine-S-conjugate beta-lyase</fullName>
        <ecNumber evidence="2">4.4.1.13</ecNumber>
    </recommendedName>
</protein>
<dbReference type="InterPro" id="IPR004839">
    <property type="entry name" value="Aminotransferase_I/II_large"/>
</dbReference>
<dbReference type="SUPFAM" id="SSF53383">
    <property type="entry name" value="PLP-dependent transferases"/>
    <property type="match status" value="1"/>
</dbReference>
<dbReference type="PANTHER" id="PTHR43525">
    <property type="entry name" value="PROTEIN MALY"/>
    <property type="match status" value="1"/>
</dbReference>
<dbReference type="EC" id="4.4.1.13" evidence="2"/>
<accession>A0ABM8B7T1</accession>
<dbReference type="EMBL" id="AP026798">
    <property type="protein sequence ID" value="BDR52934.1"/>
    <property type="molecule type" value="Genomic_DNA"/>
</dbReference>
<evidence type="ECO:0000259" key="6">
    <source>
        <dbReference type="Pfam" id="PF00155"/>
    </source>
</evidence>
<dbReference type="Gene3D" id="3.40.640.10">
    <property type="entry name" value="Type I PLP-dependent aspartate aminotransferase-like (Major domain)"/>
    <property type="match status" value="1"/>
</dbReference>
<dbReference type="PANTHER" id="PTHR43525:SF1">
    <property type="entry name" value="PROTEIN MALY"/>
    <property type="match status" value="1"/>
</dbReference>
<evidence type="ECO:0000313" key="8">
    <source>
        <dbReference type="Proteomes" id="UP001321766"/>
    </source>
</evidence>
<keyword evidence="4" id="KW-0456">Lyase</keyword>
<dbReference type="Pfam" id="PF00155">
    <property type="entry name" value="Aminotran_1_2"/>
    <property type="match status" value="1"/>
</dbReference>
<evidence type="ECO:0000256" key="1">
    <source>
        <dbReference type="ARBA" id="ARBA00001933"/>
    </source>
</evidence>
<name>A0ABM8B7T1_9BIFI</name>
<evidence type="ECO:0000256" key="4">
    <source>
        <dbReference type="ARBA" id="ARBA00023239"/>
    </source>
</evidence>
<dbReference type="Gene3D" id="3.90.1150.10">
    <property type="entry name" value="Aspartate Aminotransferase, domain 1"/>
    <property type="match status" value="1"/>
</dbReference>
<dbReference type="InterPro" id="IPR015424">
    <property type="entry name" value="PyrdxlP-dep_Trfase"/>
</dbReference>
<dbReference type="Proteomes" id="UP001321766">
    <property type="component" value="Chromosome"/>
</dbReference>
<reference evidence="7 8" key="1">
    <citation type="journal article" date="2023" name="Microbiol. Spectr.">
        <title>Symbiosis of Carpenter Bees with Uncharacterized Lactic Acid Bacteria Showing NAD Auxotrophy.</title>
        <authorList>
            <person name="Kawasaki S."/>
            <person name="Ozawa K."/>
            <person name="Mori T."/>
            <person name="Yamamoto A."/>
            <person name="Ito M."/>
            <person name="Ohkuma M."/>
            <person name="Sakamoto M."/>
            <person name="Matsutani M."/>
        </authorList>
    </citation>
    <scope>NUCLEOTIDE SEQUENCE [LARGE SCALE GENOMIC DNA]</scope>
    <source>
        <strain evidence="7 8">Kim37-2</strain>
    </source>
</reference>
<dbReference type="InterPro" id="IPR051798">
    <property type="entry name" value="Class-II_PLP-Dep_Aminotrans"/>
</dbReference>
<proteinExistence type="inferred from homology"/>
<evidence type="ECO:0000256" key="5">
    <source>
        <dbReference type="ARBA" id="ARBA00037974"/>
    </source>
</evidence>